<proteinExistence type="predicted"/>
<organism evidence="3 4">
    <name type="scientific">Viridothelium virens</name>
    <name type="common">Speckled blister lichen</name>
    <name type="synonym">Trypethelium virens</name>
    <dbReference type="NCBI Taxonomy" id="1048519"/>
    <lineage>
        <taxon>Eukaryota</taxon>
        <taxon>Fungi</taxon>
        <taxon>Dikarya</taxon>
        <taxon>Ascomycota</taxon>
        <taxon>Pezizomycotina</taxon>
        <taxon>Dothideomycetes</taxon>
        <taxon>Dothideomycetes incertae sedis</taxon>
        <taxon>Trypetheliales</taxon>
        <taxon>Trypetheliaceae</taxon>
        <taxon>Viridothelium</taxon>
    </lineage>
</organism>
<accession>A0A6A6H9H3</accession>
<dbReference type="InterPro" id="IPR056009">
    <property type="entry name" value="DUF7587"/>
</dbReference>
<feature type="region of interest" description="Disordered" evidence="1">
    <location>
        <begin position="447"/>
        <end position="466"/>
    </location>
</feature>
<dbReference type="EMBL" id="ML991798">
    <property type="protein sequence ID" value="KAF2234488.1"/>
    <property type="molecule type" value="Genomic_DNA"/>
</dbReference>
<dbReference type="AlphaFoldDB" id="A0A6A6H9H3"/>
<evidence type="ECO:0000259" key="2">
    <source>
        <dbReference type="Pfam" id="PF24494"/>
    </source>
</evidence>
<gene>
    <name evidence="3" type="ORF">EV356DRAFT_152565</name>
</gene>
<dbReference type="Pfam" id="PF24494">
    <property type="entry name" value="DUF7587"/>
    <property type="match status" value="1"/>
</dbReference>
<evidence type="ECO:0000313" key="3">
    <source>
        <dbReference type="EMBL" id="KAF2234488.1"/>
    </source>
</evidence>
<name>A0A6A6H9H3_VIRVR</name>
<evidence type="ECO:0000313" key="4">
    <source>
        <dbReference type="Proteomes" id="UP000800092"/>
    </source>
</evidence>
<feature type="domain" description="DUF7587" evidence="2">
    <location>
        <begin position="101"/>
        <end position="209"/>
    </location>
</feature>
<reference evidence="3" key="1">
    <citation type="journal article" date="2020" name="Stud. Mycol.">
        <title>101 Dothideomycetes genomes: a test case for predicting lifestyles and emergence of pathogens.</title>
        <authorList>
            <person name="Haridas S."/>
            <person name="Albert R."/>
            <person name="Binder M."/>
            <person name="Bloem J."/>
            <person name="Labutti K."/>
            <person name="Salamov A."/>
            <person name="Andreopoulos B."/>
            <person name="Baker S."/>
            <person name="Barry K."/>
            <person name="Bills G."/>
            <person name="Bluhm B."/>
            <person name="Cannon C."/>
            <person name="Castanera R."/>
            <person name="Culley D."/>
            <person name="Daum C."/>
            <person name="Ezra D."/>
            <person name="Gonzalez J."/>
            <person name="Henrissat B."/>
            <person name="Kuo A."/>
            <person name="Liang C."/>
            <person name="Lipzen A."/>
            <person name="Lutzoni F."/>
            <person name="Magnuson J."/>
            <person name="Mondo S."/>
            <person name="Nolan M."/>
            <person name="Ohm R."/>
            <person name="Pangilinan J."/>
            <person name="Park H.-J."/>
            <person name="Ramirez L."/>
            <person name="Alfaro M."/>
            <person name="Sun H."/>
            <person name="Tritt A."/>
            <person name="Yoshinaga Y."/>
            <person name="Zwiers L.-H."/>
            <person name="Turgeon B."/>
            <person name="Goodwin S."/>
            <person name="Spatafora J."/>
            <person name="Crous P."/>
            <person name="Grigoriev I."/>
        </authorList>
    </citation>
    <scope>NUCLEOTIDE SEQUENCE</scope>
    <source>
        <strain evidence="3">Tuck. ex Michener</strain>
    </source>
</reference>
<dbReference type="Proteomes" id="UP000800092">
    <property type="component" value="Unassembled WGS sequence"/>
</dbReference>
<protein>
    <recommendedName>
        <fullName evidence="2">DUF7587 domain-containing protein</fullName>
    </recommendedName>
</protein>
<evidence type="ECO:0000256" key="1">
    <source>
        <dbReference type="SAM" id="MobiDB-lite"/>
    </source>
</evidence>
<sequence length="588" mass="67103">MELQRTQLKTALNNERLHGSLISPVEAISSDERLSLIDHRNMAVSFHFEAPQRSDETIVCTGGLNLRINCSKKEIPRLVWRVDGFQPHDTVADLDLFARDQTTEFDYDCLQRITRLHISGEHNEPSPWISLTGSLLWALARANWLRNHRTRETTLLLIDTSKVEEIFQTREVKCSLGLGHVNVRCFNEIDHEYLAWRRIPKDAIIGRILFRALKNYLNTIYPILRRTDREKKFMVCLNLLRERFCQSVDLVEPVSPADVETAKTLGQLLANSNEGQDFLVAMAFLTLMPRTWDDRERRLIALNFEGTRLSRHRPFLQTWTKAPQLPIEIVAWVRGVDILRLESIYHEKCRELLHHSRKIQTRRVRFVDGNLIRHTGDDREVHTVQSDVAISDRETRKVQSMQSIRSSQRNTVGRTEACQNHILSQVYPSMSTSSDILNSFTTMSPSENYTTGQANDLDPASSEKWPTNDPLQTNLAIGESPSDPDMRCSQPPELRIMADDKSYHHVTGHLVSSAERVRQSAQTVISKALHHSRKLQLFQAIAEAKAAAENVSAASFDLISAVEEHAAAVTSHYKSITSTMGRFDVDES</sequence>
<dbReference type="OrthoDB" id="5101000at2759"/>
<keyword evidence="4" id="KW-1185">Reference proteome</keyword>